<gene>
    <name evidence="3" type="ORF">SAMN04488135_102282</name>
</gene>
<dbReference type="SUPFAM" id="SSF56003">
    <property type="entry name" value="Molybdenum cofactor-binding domain"/>
    <property type="match status" value="1"/>
</dbReference>
<dbReference type="OrthoDB" id="221297at2"/>
<reference evidence="3 4" key="1">
    <citation type="submission" date="2016-11" db="EMBL/GenBank/DDBJ databases">
        <authorList>
            <person name="Jaros S."/>
            <person name="Januszkiewicz K."/>
            <person name="Wedrychowicz H."/>
        </authorList>
    </citation>
    <scope>NUCLEOTIDE SEQUENCE [LARGE SCALE GENOMIC DNA]</scope>
    <source>
        <strain evidence="3 4">CGMCC 1.10190</strain>
    </source>
</reference>
<keyword evidence="4" id="KW-1185">Reference proteome</keyword>
<feature type="domain" description="Aldehyde oxidase/xanthine dehydrogenase second molybdopterin binding" evidence="2">
    <location>
        <begin position="2"/>
        <end position="264"/>
    </location>
</feature>
<evidence type="ECO:0000259" key="2">
    <source>
        <dbReference type="Pfam" id="PF20256"/>
    </source>
</evidence>
<dbReference type="InterPro" id="IPR037165">
    <property type="entry name" value="AldOxase/xan_DH_Mopterin-bd_sf"/>
</dbReference>
<dbReference type="AlphaFoldDB" id="A0A1M5QIA4"/>
<organism evidence="3 4">
    <name type="scientific">Pollutimonas bauzanensis</name>
    <dbReference type="NCBI Taxonomy" id="658167"/>
    <lineage>
        <taxon>Bacteria</taxon>
        <taxon>Pseudomonadati</taxon>
        <taxon>Pseudomonadota</taxon>
        <taxon>Betaproteobacteria</taxon>
        <taxon>Burkholderiales</taxon>
        <taxon>Alcaligenaceae</taxon>
        <taxon>Pollutimonas</taxon>
    </lineage>
</organism>
<dbReference type="Pfam" id="PF02625">
    <property type="entry name" value="XdhC_CoxI"/>
    <property type="match status" value="1"/>
</dbReference>
<dbReference type="Gene3D" id="3.30.365.10">
    <property type="entry name" value="Aldehyde oxidase/xanthine dehydrogenase, molybdopterin binding domain"/>
    <property type="match status" value="2"/>
</dbReference>
<dbReference type="Proteomes" id="UP000184226">
    <property type="component" value="Unassembled WGS sequence"/>
</dbReference>
<accession>A0A1M5QIA4</accession>
<evidence type="ECO:0000259" key="1">
    <source>
        <dbReference type="Pfam" id="PF02625"/>
    </source>
</evidence>
<dbReference type="Pfam" id="PF20256">
    <property type="entry name" value="MoCoBD_2"/>
    <property type="match status" value="1"/>
</dbReference>
<dbReference type="InterPro" id="IPR052516">
    <property type="entry name" value="N-heterocyclic_Hydroxylase"/>
</dbReference>
<evidence type="ECO:0000313" key="3">
    <source>
        <dbReference type="EMBL" id="SHH13601.1"/>
    </source>
</evidence>
<dbReference type="PANTHER" id="PTHR47495">
    <property type="entry name" value="ALDEHYDE DEHYDROGENASE"/>
    <property type="match status" value="1"/>
</dbReference>
<proteinExistence type="predicted"/>
<protein>
    <submittedName>
        <fullName evidence="3">CO or xanthine dehydrogenase, Mo-binding subunit</fullName>
    </submittedName>
</protein>
<dbReference type="PANTHER" id="PTHR47495:SF2">
    <property type="entry name" value="ALDEHYDE DEHYDROGENASE"/>
    <property type="match status" value="1"/>
</dbReference>
<feature type="domain" description="XdhC- CoxI" evidence="1">
    <location>
        <begin position="380"/>
        <end position="447"/>
    </location>
</feature>
<evidence type="ECO:0000313" key="4">
    <source>
        <dbReference type="Proteomes" id="UP000184226"/>
    </source>
</evidence>
<dbReference type="InterPro" id="IPR046867">
    <property type="entry name" value="AldOxase/xan_DH_MoCoBD2"/>
</dbReference>
<dbReference type="EMBL" id="FQXE01000002">
    <property type="protein sequence ID" value="SHH13601.1"/>
    <property type="molecule type" value="Genomic_DNA"/>
</dbReference>
<sequence length="472" mass="49775">MKKRGVGMAVMWYPVGPGGDNPSTARVQMDGSARMTIYVSSPDVGQGSSTALAQIAADTVGIPLEWIDVVAGDSDYAPEMDFGSVGSRVTYVQGNAVRLAAVELQKVLVAAARKLMGIAEDRIEIELGVAWDRKGQAGPVDLSVVAEHAMGGKGPLRAEGTFQPVGMKDNRRDGQGIVYPTFVYATQMVEVEVDTETGEVTLERMVAAHDSGKIINPMLVEGQIAGGIAQGIGMALSEEVLLRDGKTLNPSLSDYFLPTSMDVPDIQFVHVEAEEETGPYGAKCVGEPALVPTAPAILNAIYDAVGVRITSLPATPEKVLEAIHEKYGGGGAIPWGRGPERAAMLPNGGSPPKSETRHFPERVMHGYSTESELLQRLEAWRAEGRGVALATVVKTWGSSPRPEGSHLAVEEGGAFVGSVSGGCVEGAVISEALDAIADGKPRLLEFGVSDEQAWEVGLACGGRVQVFVERVE</sequence>
<dbReference type="GO" id="GO:0016491">
    <property type="term" value="F:oxidoreductase activity"/>
    <property type="evidence" value="ECO:0007669"/>
    <property type="project" value="InterPro"/>
</dbReference>
<dbReference type="STRING" id="658167.SAMN04488135_102282"/>
<dbReference type="RefSeq" id="WP_073101924.1">
    <property type="nucleotide sequence ID" value="NZ_FQXE01000002.1"/>
</dbReference>
<dbReference type="InterPro" id="IPR003777">
    <property type="entry name" value="XdhC_CoxI"/>
</dbReference>
<name>A0A1M5QIA4_9BURK</name>